<reference evidence="5 6" key="1">
    <citation type="journal article" date="2020" name="Int. J. Syst. Evol. Microbiol.">
        <title>Novel acetic acid bacteria from cider fermentations: Acetobacter conturbans sp. nov. and Acetobacter fallax sp. nov.</title>
        <authorList>
            <person name="Sombolestani A.S."/>
            <person name="Cleenwerck I."/>
            <person name="Cnockaert M."/>
            <person name="Borremans W."/>
            <person name="Wieme A.D."/>
            <person name="De Vuyst L."/>
            <person name="Vandamme P."/>
        </authorList>
    </citation>
    <scope>NUCLEOTIDE SEQUENCE [LARGE SCALE GENOMIC DNA]</scope>
    <source>
        <strain evidence="5 6">LMG 1637</strain>
    </source>
</reference>
<dbReference type="InterPro" id="IPR006949">
    <property type="entry name" value="Barrel_Baseplate_J-like"/>
</dbReference>
<keyword evidence="6" id="KW-1185">Reference proteome</keyword>
<comment type="similarity">
    <text evidence="1">Belongs to the Mu gp47/PBSX XkdT family.</text>
</comment>
<evidence type="ECO:0008006" key="7">
    <source>
        <dbReference type="Google" id="ProtNLM"/>
    </source>
</evidence>
<evidence type="ECO:0000259" key="3">
    <source>
        <dbReference type="Pfam" id="PF26078"/>
    </source>
</evidence>
<feature type="domain" description="Baseplate protein J-like barrel" evidence="2">
    <location>
        <begin position="100"/>
        <end position="178"/>
    </location>
</feature>
<evidence type="ECO:0000256" key="1">
    <source>
        <dbReference type="ARBA" id="ARBA00038087"/>
    </source>
</evidence>
<name>A0ABX0KA90_9PROT</name>
<dbReference type="Pfam" id="PF04865">
    <property type="entry name" value="Baseplate_J"/>
    <property type="match status" value="1"/>
</dbReference>
<evidence type="ECO:0000313" key="6">
    <source>
        <dbReference type="Proteomes" id="UP000615326"/>
    </source>
</evidence>
<evidence type="ECO:0000313" key="5">
    <source>
        <dbReference type="EMBL" id="NHO33337.1"/>
    </source>
</evidence>
<accession>A0ABX0KA90</accession>
<dbReference type="InterPro" id="IPR052399">
    <property type="entry name" value="Phage_Baseplate_Assmbl_Protein"/>
</dbReference>
<dbReference type="InterPro" id="IPR058530">
    <property type="entry name" value="Baseplate_J-like_C"/>
</dbReference>
<dbReference type="RefSeq" id="WP_173577858.1">
    <property type="nucleotide sequence ID" value="NZ_WOSW01000025.1"/>
</dbReference>
<dbReference type="Proteomes" id="UP000615326">
    <property type="component" value="Unassembled WGS sequence"/>
</dbReference>
<dbReference type="PANTHER" id="PTHR37829">
    <property type="entry name" value="PHAGE-LIKE ELEMENT PBSX PROTEIN XKDT"/>
    <property type="match status" value="1"/>
</dbReference>
<feature type="domain" description="Baseplate J-like C-terminal" evidence="4">
    <location>
        <begin position="281"/>
        <end position="356"/>
    </location>
</feature>
<dbReference type="PANTHER" id="PTHR37829:SF3">
    <property type="entry name" value="PROTEIN JAYE-RELATED"/>
    <property type="match status" value="1"/>
</dbReference>
<comment type="caution">
    <text evidence="5">The sequence shown here is derived from an EMBL/GenBank/DDBJ whole genome shotgun (WGS) entry which is preliminary data.</text>
</comment>
<dbReference type="Pfam" id="PF26079">
    <property type="entry name" value="Baseplate_J_C"/>
    <property type="match status" value="1"/>
</dbReference>
<evidence type="ECO:0000259" key="2">
    <source>
        <dbReference type="Pfam" id="PF04865"/>
    </source>
</evidence>
<organism evidence="5 6">
    <name type="scientific">Acetobacter fallax</name>
    <dbReference type="NCBI Taxonomy" id="1737473"/>
    <lineage>
        <taxon>Bacteria</taxon>
        <taxon>Pseudomonadati</taxon>
        <taxon>Pseudomonadota</taxon>
        <taxon>Alphaproteobacteria</taxon>
        <taxon>Acetobacterales</taxon>
        <taxon>Acetobacteraceae</taxon>
        <taxon>Acetobacter</taxon>
    </lineage>
</organism>
<evidence type="ECO:0000259" key="4">
    <source>
        <dbReference type="Pfam" id="PF26079"/>
    </source>
</evidence>
<dbReference type="InterPro" id="IPR058531">
    <property type="entry name" value="Baseplate_J_M"/>
</dbReference>
<dbReference type="Pfam" id="PF26078">
    <property type="entry name" value="Baseplate_J_M"/>
    <property type="match status" value="1"/>
</dbReference>
<dbReference type="EMBL" id="WOSW01000025">
    <property type="protein sequence ID" value="NHO33337.1"/>
    <property type="molecule type" value="Genomic_DNA"/>
</dbReference>
<gene>
    <name evidence="5" type="ORF">GOB84_12330</name>
</gene>
<feature type="domain" description="Baseplate J-like central" evidence="3">
    <location>
        <begin position="203"/>
        <end position="263"/>
    </location>
</feature>
<protein>
    <recommendedName>
        <fullName evidence="7">Baseplate protein J-like domain-containing protein</fullName>
    </recommendedName>
</protein>
<sequence length="360" mass="36340">MTLEIPTPSTIARRFAAALLANPVTASDGSQVVLDANAPGSVEQVLGGAFSMEMTGVYRYARDWCLELMVTTATPNGLLPQHAVQWGVPRIAAQSAIGNVLVAGTLPTVVPIGQAVTIDGSVNWTVTAETTLVAGTTVSMPVMAATSGSVGNLAAGTALTAVTPIAGVTSVVVDGSGLAGGAAIEAADSWRARIIDEIRNPPGGGTPDDYVKWAKAAGAAYVNVVGGWLGVGTVGVIVAMAGRVAPTAAQISAIQAYIDDPSRKIVRANATVIPATIVSKTIVLSIDPDTLTARAAVEQAVSSFYGGTGLGAELYLSQLSDAISSVAGETSHLIISPTDNEQLAPNQLTVLGGVAWQAAS</sequence>
<proteinExistence type="inferred from homology"/>